<feature type="compositionally biased region" description="Low complexity" evidence="1">
    <location>
        <begin position="390"/>
        <end position="401"/>
    </location>
</feature>
<comment type="caution">
    <text evidence="2">The sequence shown here is derived from an EMBL/GenBank/DDBJ whole genome shotgun (WGS) entry which is preliminary data.</text>
</comment>
<feature type="region of interest" description="Disordered" evidence="1">
    <location>
        <begin position="390"/>
        <end position="409"/>
    </location>
</feature>
<feature type="region of interest" description="Disordered" evidence="1">
    <location>
        <begin position="1047"/>
        <end position="1116"/>
    </location>
</feature>
<feature type="region of interest" description="Disordered" evidence="1">
    <location>
        <begin position="558"/>
        <end position="578"/>
    </location>
</feature>
<evidence type="ECO:0000256" key="1">
    <source>
        <dbReference type="SAM" id="MobiDB-lite"/>
    </source>
</evidence>
<feature type="compositionally biased region" description="Low complexity" evidence="1">
    <location>
        <begin position="568"/>
        <end position="578"/>
    </location>
</feature>
<feature type="compositionally biased region" description="Basic and acidic residues" evidence="1">
    <location>
        <begin position="152"/>
        <end position="165"/>
    </location>
</feature>
<feature type="region of interest" description="Disordered" evidence="1">
    <location>
        <begin position="1"/>
        <end position="21"/>
    </location>
</feature>
<feature type="compositionally biased region" description="Basic and acidic residues" evidence="1">
    <location>
        <begin position="987"/>
        <end position="1003"/>
    </location>
</feature>
<sequence length="1951" mass="205934">MPSPEKKSRPRPRRAPPMAASAPACGWCRWRDVDGAGRAVCAGRAAAAGRQGAGQAGLGPGMAGDDAGGTLHAAVGTADGAQRQQPLRHVRAVSRLPGHCMVFGLALGRRSRRAAVYRIDAAAGGAAAYAARYGAASVAGRFAVAQPAGRDVAAERPADLPGDRARHARRQQLRDRLDAQLSRVGRVAAHRRAAASAAGANPGARRGAGGAADGADRGAAVGRRGADAGAAAPWRGGFRRTRERTQKDRHGFVVFDLVVFGGWWACTAVPGHAARTAPAVARPQLPGANAGAAADHGAEPTGLQRQARYHRPVRGNAGGGRRHRLRPGRVRADAIGIPDPEQRGHRAVAAVHGPAFGGERPEGKGAAVERTGADLPDDHRRHHRRFRPAAHVADAGAAADRPGGHSDLLDDRRGAGRVCLRSRRYRGAQAYPSHVQLFVHAAGQFLHVVDLHQRVVAKGGDHGAERRVGAGAVAKGARRPALPARPGRVTAGAGVGIRRPDRRHRVLHRAGGPGAAAHARRAGRAAAAGDDGRLRRVRVAGVRHDALHLLAREDHRRPGHCARRNSGRRAAAGRGAVRAGLRGSAGLPVRAAPVAGRHPGGDDHPRRADLVHCTGRGGRAAVRGIHLPGPDLRRLAPLDAGVAGGGRQRGDLRSGAPADFDAARVRGGPVHCMGVRAHTGCSFAASRLARGRWQELTVLCLSAPAPGRDNSRDIHRRDILMRHLILLLLLCCRLATAANLSPYHDRFGRDQPVVAVVADNGGTELTDFMIPYGVLARSGAAHLLSVSTQPGVVAMPTALAVVEAIAGHERAAALARDIGRLPHACSFHPARRPAGLRRHEPAGPERSAADPGHGQQAPSGPWRAAVRNHRRFRRRRLDHHQRRPGRDDGRHRGPRRSAYRYLDGAGRLQRPGVLRAAGAGELDHAAGAARAAPVRRVHRRLFAGGSRTTARQARGHALGMGGTAAPPAPRYRHRRRQDFRQGWRGVDVGRRERRHRPDAGADRRRLRPPHRHRNGAPAGDVHQAHGRAIAVQRAAGGAVAARRTFRRAARLGGRQPARAPVGGKNGRASGHGAAHVCPQLRRADGTHTGKNGGGDAAGGGMPRFGKDGTAAENHRGQYGLCGRTESAARVPAPAGREPWPRKGAAVVRDGAVRVRVLAGIGELAVELLRAVLGTVADVRRLAVVPPGHVVVGRAEQNGEAHAGGEQGAAQRFHQVVVAEPRDHHAAVGRFGERGADAQADRLQAGAVVVIAGQLLAEAFTDAIKTVRPGGRGGVDVVGVAIKTHGVVGAGEDDALRALLVRGLVQVGGADDIGLDDVFKRVFGGDAAEVQHRFHAFEQAHDGGLVGQVALDDLLAFAGFAQRCLRHRGRVEQHQRILQLPFFGPGFAAAGHVQHQLEHLPAHVRDGGVAAGDTAGVDVHQVVPALGQIVAGGDLDHRDFGQAVRGTAARGEDVHIHPRSQLQCTANEIAGGRGGVDQTLLFELFARTDHAVDCTAARLDDRAHGFLDDVRQTALLVTGRGVGAAVDAAVIEVAVVPRHLADHGGRHFRRFGARGQLVDTVAHLGRFGEHHGGAGAHQQVGGKAHGRIGGHAGKRVAAAALHANHQLGRRHRFALARVQALEVDVGLAHDRIDHRHEAHVLAVLQAHQRRIGAAFVLDRDRALGEQARGLQLLATEADHHGLAAEVGVERDVAHGADRDLGARRIDRHAATIGVLEADHVVDVGVLGQQFLLDAVHGKFHHARYALHGGGDAQDVAGAHAAVRIAEALERVAFERFGLGQRAGGNRQALEAQRAGHDHIAFVEPAARRQVLAGKADGDVVAHDFLALGEVAQRDLVALRDGFEQGQAVLEHGAGRQAAVVDHDGDVVVVMHGDIARRIVHGDGAGRWRHSGFLFRESITRQRCFFGCQIGQANFTIGPPSYLPWIEATPLQPAFYRVLIASSGSPHGTRDAI</sequence>
<feature type="region of interest" description="Disordered" evidence="1">
    <location>
        <begin position="470"/>
        <end position="494"/>
    </location>
</feature>
<reference evidence="2" key="1">
    <citation type="journal article" date="2019" name="Sci. Rep.">
        <title>Draft genome of Tanacetum cinerariifolium, the natural source of mosquito coil.</title>
        <authorList>
            <person name="Yamashiro T."/>
            <person name="Shiraishi A."/>
            <person name="Satake H."/>
            <person name="Nakayama K."/>
        </authorList>
    </citation>
    <scope>NUCLEOTIDE SEQUENCE</scope>
</reference>
<feature type="region of interest" description="Disordered" evidence="1">
    <location>
        <begin position="510"/>
        <end position="529"/>
    </location>
</feature>
<feature type="region of interest" description="Disordered" evidence="1">
    <location>
        <begin position="286"/>
        <end position="324"/>
    </location>
</feature>
<protein>
    <submittedName>
        <fullName evidence="2">Uncharacterized protein</fullName>
    </submittedName>
</protein>
<accession>A0A699GH00</accession>
<feature type="compositionally biased region" description="Low complexity" evidence="1">
    <location>
        <begin position="194"/>
        <end position="205"/>
    </location>
</feature>
<feature type="region of interest" description="Disordered" evidence="1">
    <location>
        <begin position="193"/>
        <end position="232"/>
    </location>
</feature>
<feature type="compositionally biased region" description="Basic residues" evidence="1">
    <location>
        <begin position="558"/>
        <end position="567"/>
    </location>
</feature>
<name>A0A699GH00_TANCI</name>
<dbReference type="EMBL" id="BKCJ010000001">
    <property type="protein sequence ID" value="GEU28088.1"/>
    <property type="molecule type" value="Genomic_DNA"/>
</dbReference>
<feature type="compositionally biased region" description="Basic residues" evidence="1">
    <location>
        <begin position="1004"/>
        <end position="1014"/>
    </location>
</feature>
<gene>
    <name evidence="2" type="ORF">Tci_000066</name>
</gene>
<feature type="compositionally biased region" description="Low complexity" evidence="1">
    <location>
        <begin position="470"/>
        <end position="486"/>
    </location>
</feature>
<feature type="region of interest" description="Disordered" evidence="1">
    <location>
        <begin position="946"/>
        <end position="1024"/>
    </location>
</feature>
<feature type="compositionally biased region" description="Gly residues" evidence="1">
    <location>
        <begin position="1090"/>
        <end position="1102"/>
    </location>
</feature>
<feature type="compositionally biased region" description="Low complexity" evidence="1">
    <location>
        <begin position="217"/>
        <end position="232"/>
    </location>
</feature>
<feature type="compositionally biased region" description="Basic residues" evidence="1">
    <location>
        <begin position="866"/>
        <end position="883"/>
    </location>
</feature>
<feature type="region of interest" description="Disordered" evidence="1">
    <location>
        <begin position="829"/>
        <end position="897"/>
    </location>
</feature>
<feature type="region of interest" description="Disordered" evidence="1">
    <location>
        <begin position="148"/>
        <end position="170"/>
    </location>
</feature>
<organism evidence="2">
    <name type="scientific">Tanacetum cinerariifolium</name>
    <name type="common">Dalmatian daisy</name>
    <name type="synonym">Chrysanthemum cinerariifolium</name>
    <dbReference type="NCBI Taxonomy" id="118510"/>
    <lineage>
        <taxon>Eukaryota</taxon>
        <taxon>Viridiplantae</taxon>
        <taxon>Streptophyta</taxon>
        <taxon>Embryophyta</taxon>
        <taxon>Tracheophyta</taxon>
        <taxon>Spermatophyta</taxon>
        <taxon>Magnoliopsida</taxon>
        <taxon>eudicotyledons</taxon>
        <taxon>Gunneridae</taxon>
        <taxon>Pentapetalae</taxon>
        <taxon>asterids</taxon>
        <taxon>campanulids</taxon>
        <taxon>Asterales</taxon>
        <taxon>Asteraceae</taxon>
        <taxon>Asteroideae</taxon>
        <taxon>Anthemideae</taxon>
        <taxon>Anthemidinae</taxon>
        <taxon>Tanacetum</taxon>
    </lineage>
</organism>
<proteinExistence type="predicted"/>
<evidence type="ECO:0000313" key="2">
    <source>
        <dbReference type="EMBL" id="GEU28088.1"/>
    </source>
</evidence>